<proteinExistence type="predicted"/>
<sequence length="540" mass="59610">MTNHEPLAAGGAIPTSETVGLLRHPLMWILIAYAALGLSLLSVYQFQINPDGIAYLDIAEKYARGDFWGAINAYWSPLLSWLVVPWRWVGVPPQIAVKLVLLGSGGLALCGIWRLLDDAPLVTRVMATAGAMPLTAYHALSVITPDLLVAAVLLWYLAWLVDEWTDGWKLVWGGCLGVLSYVAKAFAFPFFVAHLLCGWRLAFARATPGYERFRSLAITLGTFGVLSSAWIVALYMKYGVWMIGSTGRYNYALAGPRMRFVHSMETSFFPPAEAGDTSAWTDPTRLPIKAWSPFESLEYAQYQVAMTFDRLRVMAFDHALDFSPCALLLLIGLLVGLRLSPLLHGERIKIVVFGLVVYASGYALIYVEARHLLPIAYWLIVASVWLILAIGANWKHVTPRLQAVLVGLVMISFAWRPAQALVQGALGQDAGLQVCQGLYRAAQALKVQLGVGGRIASNQEWHRSLYLTYFLGGRYYGVAPEGASPEAVAEALNTYNVDYYFVWADAPGRFPEVSWGEEITGGQDAWLRIYQARPGSSNIH</sequence>
<dbReference type="RefSeq" id="WP_211428836.1">
    <property type="nucleotide sequence ID" value="NZ_CP072648.1"/>
</dbReference>
<feature type="transmembrane region" description="Helical" evidence="1">
    <location>
        <begin position="95"/>
        <end position="116"/>
    </location>
</feature>
<gene>
    <name evidence="2" type="ORF">J8C06_00385</name>
</gene>
<evidence type="ECO:0000313" key="2">
    <source>
        <dbReference type="EMBL" id="QUW02945.1"/>
    </source>
</evidence>
<evidence type="ECO:0000313" key="3">
    <source>
        <dbReference type="Proteomes" id="UP000676506"/>
    </source>
</evidence>
<keyword evidence="1" id="KW-0472">Membrane</keyword>
<keyword evidence="1" id="KW-0812">Transmembrane</keyword>
<feature type="transmembrane region" description="Helical" evidence="1">
    <location>
        <begin position="216"/>
        <end position="236"/>
    </location>
</feature>
<keyword evidence="3" id="KW-1185">Reference proteome</keyword>
<evidence type="ECO:0008006" key="4">
    <source>
        <dbReference type="Google" id="ProtNLM"/>
    </source>
</evidence>
<feature type="transmembrane region" description="Helical" evidence="1">
    <location>
        <begin position="137"/>
        <end position="158"/>
    </location>
</feature>
<protein>
    <recommendedName>
        <fullName evidence="4">Glycosyltransferase RgtA/B/C/D-like domain-containing protein</fullName>
    </recommendedName>
</protein>
<accession>A0ABX8BBN6</accession>
<feature type="transmembrane region" description="Helical" evidence="1">
    <location>
        <begin position="319"/>
        <end position="339"/>
    </location>
</feature>
<feature type="transmembrane region" description="Helical" evidence="1">
    <location>
        <begin position="375"/>
        <end position="394"/>
    </location>
</feature>
<feature type="transmembrane region" description="Helical" evidence="1">
    <location>
        <begin position="170"/>
        <end position="196"/>
    </location>
</feature>
<feature type="transmembrane region" description="Helical" evidence="1">
    <location>
        <begin position="26"/>
        <end position="46"/>
    </location>
</feature>
<organism evidence="2 3">
    <name type="scientific">Chloracidobacterium validum</name>
    <dbReference type="NCBI Taxonomy" id="2821543"/>
    <lineage>
        <taxon>Bacteria</taxon>
        <taxon>Pseudomonadati</taxon>
        <taxon>Acidobacteriota</taxon>
        <taxon>Terriglobia</taxon>
        <taxon>Terriglobales</taxon>
        <taxon>Acidobacteriaceae</taxon>
        <taxon>Chloracidobacterium</taxon>
    </lineage>
</organism>
<feature type="transmembrane region" description="Helical" evidence="1">
    <location>
        <begin position="351"/>
        <end position="369"/>
    </location>
</feature>
<dbReference type="Proteomes" id="UP000676506">
    <property type="component" value="Chromosome 1"/>
</dbReference>
<evidence type="ECO:0000256" key="1">
    <source>
        <dbReference type="SAM" id="Phobius"/>
    </source>
</evidence>
<feature type="transmembrane region" description="Helical" evidence="1">
    <location>
        <begin position="67"/>
        <end position="89"/>
    </location>
</feature>
<name>A0ABX8BBN6_9BACT</name>
<keyword evidence="1" id="KW-1133">Transmembrane helix</keyword>
<dbReference type="EMBL" id="CP072648">
    <property type="protein sequence ID" value="QUW02945.1"/>
    <property type="molecule type" value="Genomic_DNA"/>
</dbReference>
<reference evidence="2 3" key="1">
    <citation type="submission" date="2021-03" db="EMBL/GenBank/DDBJ databases">
        <title>Genomic and phenotypic characterization of Chloracidobacterium isolates provides evidence for multiple species.</title>
        <authorList>
            <person name="Saini M.K."/>
            <person name="Costas A.M.G."/>
            <person name="Tank M."/>
            <person name="Bryant D.A."/>
        </authorList>
    </citation>
    <scope>NUCLEOTIDE SEQUENCE [LARGE SCALE GENOMIC DNA]</scope>
    <source>
        <strain evidence="2 3">BV2-C</strain>
    </source>
</reference>